<organism evidence="8 9">
    <name type="scientific">Triparma columacea</name>
    <dbReference type="NCBI Taxonomy" id="722753"/>
    <lineage>
        <taxon>Eukaryota</taxon>
        <taxon>Sar</taxon>
        <taxon>Stramenopiles</taxon>
        <taxon>Ochrophyta</taxon>
        <taxon>Bolidophyceae</taxon>
        <taxon>Parmales</taxon>
        <taxon>Triparmaceae</taxon>
        <taxon>Triparma</taxon>
    </lineage>
</organism>
<evidence type="ECO:0000313" key="9">
    <source>
        <dbReference type="Proteomes" id="UP001165065"/>
    </source>
</evidence>
<evidence type="ECO:0008006" key="10">
    <source>
        <dbReference type="Google" id="ProtNLM"/>
    </source>
</evidence>
<feature type="transmembrane region" description="Helical" evidence="7">
    <location>
        <begin position="59"/>
        <end position="79"/>
    </location>
</feature>
<dbReference type="Pfam" id="PF09446">
    <property type="entry name" value="VMA21"/>
    <property type="match status" value="1"/>
</dbReference>
<evidence type="ECO:0000256" key="3">
    <source>
        <dbReference type="ARBA" id="ARBA00022989"/>
    </source>
</evidence>
<evidence type="ECO:0000256" key="4">
    <source>
        <dbReference type="ARBA" id="ARBA00023136"/>
    </source>
</evidence>
<feature type="region of interest" description="Disordered" evidence="6">
    <location>
        <begin position="84"/>
        <end position="119"/>
    </location>
</feature>
<dbReference type="InterPro" id="IPR019013">
    <property type="entry name" value="Vma21"/>
</dbReference>
<dbReference type="AlphaFoldDB" id="A0A9W7GJH8"/>
<protein>
    <recommendedName>
        <fullName evidence="10">Vacuolar ATPase assembly integral membrane protein VMA21 homolog</fullName>
    </recommendedName>
</protein>
<keyword evidence="5" id="KW-0968">Cytoplasmic vesicle</keyword>
<evidence type="ECO:0000256" key="7">
    <source>
        <dbReference type="SAM" id="Phobius"/>
    </source>
</evidence>
<keyword evidence="4 7" id="KW-0472">Membrane</keyword>
<evidence type="ECO:0000256" key="6">
    <source>
        <dbReference type="SAM" id="MobiDB-lite"/>
    </source>
</evidence>
<dbReference type="GO" id="GO:0005789">
    <property type="term" value="C:endoplasmic reticulum membrane"/>
    <property type="evidence" value="ECO:0007669"/>
    <property type="project" value="TreeGrafter"/>
</dbReference>
<dbReference type="PANTHER" id="PTHR31792">
    <property type="entry name" value="VACUOLAR ATPASE ASSEMBLY INTEGRAL MEMBRANE PROTEIN VMA21"/>
    <property type="match status" value="1"/>
</dbReference>
<dbReference type="GO" id="GO:0031410">
    <property type="term" value="C:cytoplasmic vesicle"/>
    <property type="evidence" value="ECO:0007669"/>
    <property type="project" value="UniProtKB-KW"/>
</dbReference>
<keyword evidence="1 7" id="KW-0812">Transmembrane</keyword>
<dbReference type="PANTHER" id="PTHR31792:SF3">
    <property type="entry name" value="VACUOLAR ATPASE ASSEMBLY INTEGRAL MEMBRANE PROTEIN VMA21"/>
    <property type="match status" value="1"/>
</dbReference>
<feature type="transmembrane region" description="Helical" evidence="7">
    <location>
        <begin position="21"/>
        <end position="39"/>
    </location>
</feature>
<dbReference type="EMBL" id="BRYA01000315">
    <property type="protein sequence ID" value="GMI46837.1"/>
    <property type="molecule type" value="Genomic_DNA"/>
</dbReference>
<keyword evidence="9" id="KW-1185">Reference proteome</keyword>
<proteinExistence type="predicted"/>
<keyword evidence="3 7" id="KW-1133">Transmembrane helix</keyword>
<dbReference type="Proteomes" id="UP001165065">
    <property type="component" value="Unassembled WGS sequence"/>
</dbReference>
<dbReference type="GO" id="GO:0070072">
    <property type="term" value="P:vacuolar proton-transporting V-type ATPase complex assembly"/>
    <property type="evidence" value="ECO:0007669"/>
    <property type="project" value="InterPro"/>
</dbReference>
<evidence type="ECO:0000256" key="1">
    <source>
        <dbReference type="ARBA" id="ARBA00022692"/>
    </source>
</evidence>
<dbReference type="OrthoDB" id="160405at2759"/>
<comment type="caution">
    <text evidence="8">The sequence shown here is derived from an EMBL/GenBank/DDBJ whole genome shotgun (WGS) entry which is preliminary data.</text>
</comment>
<gene>
    <name evidence="8" type="ORF">TrCOL_g11931</name>
</gene>
<reference evidence="9" key="1">
    <citation type="journal article" date="2023" name="Commun. Biol.">
        <title>Genome analysis of Parmales, the sister group of diatoms, reveals the evolutionary specialization of diatoms from phago-mixotrophs to photoautotrophs.</title>
        <authorList>
            <person name="Ban H."/>
            <person name="Sato S."/>
            <person name="Yoshikawa S."/>
            <person name="Yamada K."/>
            <person name="Nakamura Y."/>
            <person name="Ichinomiya M."/>
            <person name="Sato N."/>
            <person name="Blanc-Mathieu R."/>
            <person name="Endo H."/>
            <person name="Kuwata A."/>
            <person name="Ogata H."/>
        </authorList>
    </citation>
    <scope>NUCLEOTIDE SEQUENCE [LARGE SCALE GENOMIC DNA]</scope>
</reference>
<accession>A0A9W7GJH8</accession>
<keyword evidence="2" id="KW-0256">Endoplasmic reticulum</keyword>
<evidence type="ECO:0000256" key="2">
    <source>
        <dbReference type="ARBA" id="ARBA00022824"/>
    </source>
</evidence>
<name>A0A9W7GJH8_9STRA</name>
<sequence length="119" mass="13247">MAKGFISALRQPQNRSVGQKLLNYTLMMFTLPIFAFYLVDSYLLRDTPYLWGVRRNNWATLFSVCVVNAIITSYVIMAFNEKEEGEGEEGGEGEGGVEGGEEVPRVGIFAKKAGNKKTD</sequence>
<evidence type="ECO:0000256" key="5">
    <source>
        <dbReference type="ARBA" id="ARBA00023329"/>
    </source>
</evidence>
<evidence type="ECO:0000313" key="8">
    <source>
        <dbReference type="EMBL" id="GMI46837.1"/>
    </source>
</evidence>